<feature type="non-terminal residue" evidence="4">
    <location>
        <position position="1"/>
    </location>
</feature>
<proteinExistence type="predicted"/>
<evidence type="ECO:0008006" key="6">
    <source>
        <dbReference type="Google" id="ProtNLM"/>
    </source>
</evidence>
<dbReference type="GO" id="GO:0006368">
    <property type="term" value="P:transcription elongation by RNA polymerase II"/>
    <property type="evidence" value="ECO:0007669"/>
    <property type="project" value="TreeGrafter"/>
</dbReference>
<organism evidence="4 5">
    <name type="scientific">Cronobacter sakazakii</name>
    <name type="common">Enterobacter sakazakii</name>
    <dbReference type="NCBI Taxonomy" id="28141"/>
    <lineage>
        <taxon>Bacteria</taxon>
        <taxon>Pseudomonadati</taxon>
        <taxon>Pseudomonadota</taxon>
        <taxon>Gammaproteobacteria</taxon>
        <taxon>Enterobacterales</taxon>
        <taxon>Enterobacteriaceae</taxon>
        <taxon>Cronobacter</taxon>
    </lineage>
</organism>
<evidence type="ECO:0000256" key="1">
    <source>
        <dbReference type="ARBA" id="ARBA00022737"/>
    </source>
</evidence>
<comment type="caution">
    <text evidence="4">The sequence shown here is derived from an EMBL/GenBank/DDBJ whole genome shotgun (WGS) entry which is preliminary data.</text>
</comment>
<evidence type="ECO:0000256" key="3">
    <source>
        <dbReference type="PROSITE-ProRule" id="PRU00339"/>
    </source>
</evidence>
<dbReference type="RefSeq" id="WP_133052366.1">
    <property type="nucleotide sequence ID" value="NZ_NCTU01000154.1"/>
</dbReference>
<dbReference type="Pfam" id="PF13181">
    <property type="entry name" value="TPR_8"/>
    <property type="match status" value="1"/>
</dbReference>
<name>A0AA44Z607_CROSK</name>
<dbReference type="GO" id="GO:0006355">
    <property type="term" value="P:regulation of DNA-templated transcription"/>
    <property type="evidence" value="ECO:0007669"/>
    <property type="project" value="InterPro"/>
</dbReference>
<feature type="non-terminal residue" evidence="4">
    <location>
        <position position="224"/>
    </location>
</feature>
<protein>
    <recommendedName>
        <fullName evidence="6">Tetratricopeptide repeat protein</fullName>
    </recommendedName>
</protein>
<dbReference type="PANTHER" id="PTHR14027:SF2">
    <property type="entry name" value="RNA POLYMERASE-ASSOCIATED PROTEIN CTR9 HOMOLOG"/>
    <property type="match status" value="1"/>
</dbReference>
<dbReference type="AlphaFoldDB" id="A0AA44Z607"/>
<keyword evidence="2 3" id="KW-0802">TPR repeat</keyword>
<dbReference type="GO" id="GO:0000993">
    <property type="term" value="F:RNA polymerase II complex binding"/>
    <property type="evidence" value="ECO:0007669"/>
    <property type="project" value="TreeGrafter"/>
</dbReference>
<dbReference type="Proteomes" id="UP000244856">
    <property type="component" value="Unassembled WGS sequence"/>
</dbReference>
<dbReference type="Pfam" id="PF14559">
    <property type="entry name" value="TPR_19"/>
    <property type="match status" value="1"/>
</dbReference>
<evidence type="ECO:0000256" key="2">
    <source>
        <dbReference type="ARBA" id="ARBA00022803"/>
    </source>
</evidence>
<accession>A0AA44Z607</accession>
<dbReference type="InterPro" id="IPR031101">
    <property type="entry name" value="Ctr9"/>
</dbReference>
<dbReference type="PROSITE" id="PS50005">
    <property type="entry name" value="TPR"/>
    <property type="match status" value="2"/>
</dbReference>
<dbReference type="SMART" id="SM00028">
    <property type="entry name" value="TPR"/>
    <property type="match status" value="4"/>
</dbReference>
<dbReference type="PANTHER" id="PTHR14027">
    <property type="entry name" value="RNA POLYMERASE-ASSOCIATED PROTEIN CTR9"/>
    <property type="match status" value="1"/>
</dbReference>
<feature type="repeat" description="TPR" evidence="3">
    <location>
        <begin position="8"/>
        <end position="41"/>
    </location>
</feature>
<dbReference type="EMBL" id="NCTU01000154">
    <property type="protein sequence ID" value="PUV98970.1"/>
    <property type="molecule type" value="Genomic_DNA"/>
</dbReference>
<dbReference type="Gene3D" id="1.25.40.10">
    <property type="entry name" value="Tetratricopeptide repeat domain"/>
    <property type="match status" value="2"/>
</dbReference>
<evidence type="ECO:0000313" key="5">
    <source>
        <dbReference type="Proteomes" id="UP000244856"/>
    </source>
</evidence>
<feature type="repeat" description="TPR" evidence="3">
    <location>
        <begin position="186"/>
        <end position="219"/>
    </location>
</feature>
<evidence type="ECO:0000313" key="4">
    <source>
        <dbReference type="EMBL" id="PUV98970.1"/>
    </source>
</evidence>
<reference evidence="4 5" key="1">
    <citation type="submission" date="2017-04" db="EMBL/GenBank/DDBJ databases">
        <title>Cronobacter sakazakii, ST83 Lineage Isolates.</title>
        <authorList>
            <person name="Chase H."/>
            <person name="Tall B."/>
            <person name="Gopinath G."/>
            <person name="Lehner A."/>
        </authorList>
    </citation>
    <scope>NUCLEOTIDE SEQUENCE [LARGE SCALE GENOMIC DNA]</scope>
    <source>
        <strain evidence="4 5">MOD1_Comp15</strain>
    </source>
</reference>
<sequence>IQNCEDQASLYVRLGDFHFQNDELEEAETIYKRSLEENNEDVYSHFGLIQVYMAKEQYKDAKNYIVSINKQFEDNQDFLMNAGMVLWDAEMALGEDEKELKLALSKLENGIRSVYANIASVLDEYVNRIKDTAFVQRGIAFLRTLEKEKEDVIEYGCYAGVLYESIGQYDQAIKRYNDALKKKQDSLPYFRIGETFMALGQFQEAKHAYETCLEMDKNFLGVHL</sequence>
<keyword evidence="1" id="KW-0677">Repeat</keyword>
<dbReference type="InterPro" id="IPR011990">
    <property type="entry name" value="TPR-like_helical_dom_sf"/>
</dbReference>
<dbReference type="InterPro" id="IPR019734">
    <property type="entry name" value="TPR_rpt"/>
</dbReference>
<dbReference type="SUPFAM" id="SSF48452">
    <property type="entry name" value="TPR-like"/>
    <property type="match status" value="1"/>
</dbReference>
<gene>
    <name evidence="4" type="ORF">B7T07_23075</name>
</gene>